<evidence type="ECO:0000313" key="4">
    <source>
        <dbReference type="EMBL" id="EGF11479.1"/>
    </source>
</evidence>
<feature type="compositionally biased region" description="Pro residues" evidence="1">
    <location>
        <begin position="122"/>
        <end position="132"/>
    </location>
</feature>
<organism evidence="4 5">
    <name type="scientific">Neisseria bacilliformis ATCC BAA-1200</name>
    <dbReference type="NCBI Taxonomy" id="888742"/>
    <lineage>
        <taxon>Bacteria</taxon>
        <taxon>Pseudomonadati</taxon>
        <taxon>Pseudomonadota</taxon>
        <taxon>Betaproteobacteria</taxon>
        <taxon>Neisseriales</taxon>
        <taxon>Neisseriaceae</taxon>
        <taxon>Neisseria</taxon>
    </lineage>
</organism>
<dbReference type="Pfam" id="PF13828">
    <property type="entry name" value="DUF4190"/>
    <property type="match status" value="1"/>
</dbReference>
<keyword evidence="2" id="KW-1133">Transmembrane helix</keyword>
<keyword evidence="5" id="KW-1185">Reference proteome</keyword>
<gene>
    <name evidence="4" type="ORF">HMPREF9123_0821</name>
</gene>
<evidence type="ECO:0000256" key="1">
    <source>
        <dbReference type="SAM" id="MobiDB-lite"/>
    </source>
</evidence>
<dbReference type="InterPro" id="IPR025241">
    <property type="entry name" value="DUF4190"/>
</dbReference>
<comment type="caution">
    <text evidence="4">The sequence shown here is derived from an EMBL/GenBank/DDBJ whole genome shotgun (WGS) entry which is preliminary data.</text>
</comment>
<dbReference type="AlphaFoldDB" id="F2BAR7"/>
<feature type="transmembrane region" description="Helical" evidence="2">
    <location>
        <begin position="58"/>
        <end position="81"/>
    </location>
</feature>
<dbReference type="STRING" id="267212.GCA_001063965_00091"/>
<dbReference type="HOGENOM" id="CLU_1223675_0_0_4"/>
<evidence type="ECO:0000259" key="3">
    <source>
        <dbReference type="Pfam" id="PF13828"/>
    </source>
</evidence>
<evidence type="ECO:0000256" key="2">
    <source>
        <dbReference type="SAM" id="Phobius"/>
    </source>
</evidence>
<protein>
    <recommendedName>
        <fullName evidence="3">DUF4190 domain-containing protein</fullName>
    </recommendedName>
</protein>
<dbReference type="EMBL" id="AFAY01000015">
    <property type="protein sequence ID" value="EGF11479.1"/>
    <property type="molecule type" value="Genomic_DNA"/>
</dbReference>
<proteinExistence type="predicted"/>
<name>F2BAR7_9NEIS</name>
<dbReference type="RefSeq" id="WP_007341832.1">
    <property type="nucleotide sequence ID" value="NZ_GL878494.1"/>
</dbReference>
<keyword evidence="2" id="KW-0812">Transmembrane</keyword>
<sequence length="228" mass="23975">MRPERPSSLRRNNILAPVSLVCGILAWTLLPVLAALAAMFCGHVAYAKSKRLDVGGRGIALAGMILGYTGLAAAAVLLGAWAAMPEGKSPFGGGDAAVAQTAAPPQRPSEKTSAQPAAAPKPAAPEKPLPAVIPPQAEPILAAQQAVAERLKNGEPLDEINESFILAEDGNRYWQSVEAKQGSVIVTPKPDKRGFSRQIILLSAQENGRLTWSCIGELEAKVEQTVCR</sequence>
<feature type="region of interest" description="Disordered" evidence="1">
    <location>
        <begin position="93"/>
        <end position="132"/>
    </location>
</feature>
<dbReference type="Proteomes" id="UP000004105">
    <property type="component" value="Unassembled WGS sequence"/>
</dbReference>
<dbReference type="OrthoDB" id="8607317at2"/>
<keyword evidence="2" id="KW-0472">Membrane</keyword>
<feature type="transmembrane region" description="Helical" evidence="2">
    <location>
        <begin position="20"/>
        <end position="46"/>
    </location>
</feature>
<evidence type="ECO:0000313" key="5">
    <source>
        <dbReference type="Proteomes" id="UP000004105"/>
    </source>
</evidence>
<accession>F2BAR7</accession>
<reference evidence="4 5" key="1">
    <citation type="submission" date="2011-02" db="EMBL/GenBank/DDBJ databases">
        <authorList>
            <person name="Muzny D."/>
            <person name="Qin X."/>
            <person name="Deng J."/>
            <person name="Jiang H."/>
            <person name="Liu Y."/>
            <person name="Qu J."/>
            <person name="Song X.-Z."/>
            <person name="Zhang L."/>
            <person name="Thornton R."/>
            <person name="Coyle M."/>
            <person name="Francisco L."/>
            <person name="Jackson L."/>
            <person name="Javaid M."/>
            <person name="Korchina V."/>
            <person name="Kovar C."/>
            <person name="Mata R."/>
            <person name="Mathew T."/>
            <person name="Ngo R."/>
            <person name="Nguyen L."/>
            <person name="Nguyen N."/>
            <person name="Okwuonu G."/>
            <person name="Ongeri F."/>
            <person name="Pham C."/>
            <person name="Simmons D."/>
            <person name="Wilczek-Boney K."/>
            <person name="Hale W."/>
            <person name="Jakkamsetti A."/>
            <person name="Pham P."/>
            <person name="Ruth R."/>
            <person name="San Lucas F."/>
            <person name="Warren J."/>
            <person name="Zhang J."/>
            <person name="Zhao Z."/>
            <person name="Zhou C."/>
            <person name="Zhu D."/>
            <person name="Lee S."/>
            <person name="Bess C."/>
            <person name="Blankenburg K."/>
            <person name="Forbes L."/>
            <person name="Fu Q."/>
            <person name="Gubbala S."/>
            <person name="Hirani K."/>
            <person name="Jayaseelan J.C."/>
            <person name="Lara F."/>
            <person name="Munidasa M."/>
            <person name="Palculict T."/>
            <person name="Patil S."/>
            <person name="Pu L.-L."/>
            <person name="Saada N."/>
            <person name="Tang L."/>
            <person name="Weissenberger G."/>
            <person name="Zhu Y."/>
            <person name="Hemphill L."/>
            <person name="Shang Y."/>
            <person name="Youmans B."/>
            <person name="Ayvaz T."/>
            <person name="Ross M."/>
            <person name="Santibanez J."/>
            <person name="Aqrawi P."/>
            <person name="Gross S."/>
            <person name="Joshi V."/>
            <person name="Fowler G."/>
            <person name="Nazareth L."/>
            <person name="Reid J."/>
            <person name="Worley K."/>
            <person name="Petrosino J."/>
            <person name="Highlander S."/>
            <person name="Gibbs R."/>
        </authorList>
    </citation>
    <scope>NUCLEOTIDE SEQUENCE [LARGE SCALE GENOMIC DNA]</scope>
    <source>
        <strain evidence="4 5">ATCC BAA-1200</strain>
    </source>
</reference>
<feature type="domain" description="DUF4190" evidence="3">
    <location>
        <begin position="15"/>
        <end position="76"/>
    </location>
</feature>